<dbReference type="PANTHER" id="PTHR24543:SF325">
    <property type="entry name" value="F5_8 TYPE C DOMAIN-CONTAINING PROTEIN"/>
    <property type="match status" value="1"/>
</dbReference>
<dbReference type="PROSITE" id="PS50022">
    <property type="entry name" value="FA58C_3"/>
    <property type="match status" value="1"/>
</dbReference>
<evidence type="ECO:0000313" key="3">
    <source>
        <dbReference type="Proteomes" id="UP000735302"/>
    </source>
</evidence>
<dbReference type="InterPro" id="IPR000421">
    <property type="entry name" value="FA58C"/>
</dbReference>
<dbReference type="CDD" id="cd00057">
    <property type="entry name" value="FA58C"/>
    <property type="match status" value="1"/>
</dbReference>
<dbReference type="Pfam" id="PF00754">
    <property type="entry name" value="F5_F8_type_C"/>
    <property type="match status" value="1"/>
</dbReference>
<reference evidence="2 3" key="1">
    <citation type="journal article" date="2021" name="Elife">
        <title>Chloroplast acquisition without the gene transfer in kleptoplastic sea slugs, Plakobranchus ocellatus.</title>
        <authorList>
            <person name="Maeda T."/>
            <person name="Takahashi S."/>
            <person name="Yoshida T."/>
            <person name="Shimamura S."/>
            <person name="Takaki Y."/>
            <person name="Nagai Y."/>
            <person name="Toyoda A."/>
            <person name="Suzuki Y."/>
            <person name="Arimoto A."/>
            <person name="Ishii H."/>
            <person name="Satoh N."/>
            <person name="Nishiyama T."/>
            <person name="Hasebe M."/>
            <person name="Maruyama T."/>
            <person name="Minagawa J."/>
            <person name="Obokata J."/>
            <person name="Shigenobu S."/>
        </authorList>
    </citation>
    <scope>NUCLEOTIDE SEQUENCE [LARGE SCALE GENOMIC DNA]</scope>
</reference>
<feature type="domain" description="F5/8 type C" evidence="1">
    <location>
        <begin position="1"/>
        <end position="143"/>
    </location>
</feature>
<dbReference type="Gene3D" id="2.60.120.260">
    <property type="entry name" value="Galactose-binding domain-like"/>
    <property type="match status" value="1"/>
</dbReference>
<gene>
    <name evidence="2" type="ORF">PoB_000187000</name>
</gene>
<organism evidence="2 3">
    <name type="scientific">Plakobranchus ocellatus</name>
    <dbReference type="NCBI Taxonomy" id="259542"/>
    <lineage>
        <taxon>Eukaryota</taxon>
        <taxon>Metazoa</taxon>
        <taxon>Spiralia</taxon>
        <taxon>Lophotrochozoa</taxon>
        <taxon>Mollusca</taxon>
        <taxon>Gastropoda</taxon>
        <taxon>Heterobranchia</taxon>
        <taxon>Euthyneura</taxon>
        <taxon>Panpulmonata</taxon>
        <taxon>Sacoglossa</taxon>
        <taxon>Placobranchoidea</taxon>
        <taxon>Plakobranchidae</taxon>
        <taxon>Plakobranchus</taxon>
    </lineage>
</organism>
<dbReference type="InterPro" id="IPR008979">
    <property type="entry name" value="Galactose-bd-like_sf"/>
</dbReference>
<dbReference type="AlphaFoldDB" id="A0AAV3XX41"/>
<keyword evidence="3" id="KW-1185">Reference proteome</keyword>
<dbReference type="EMBL" id="BLXT01000264">
    <property type="protein sequence ID" value="GFN75364.1"/>
    <property type="molecule type" value="Genomic_DNA"/>
</dbReference>
<accession>A0AAV3XX41</accession>
<dbReference type="Proteomes" id="UP000735302">
    <property type="component" value="Unassembled WGS sequence"/>
</dbReference>
<protein>
    <submittedName>
        <fullName evidence="2">Mucin 5ac, oligomeric mucus/gel-forming</fullName>
    </submittedName>
</protein>
<proteinExistence type="predicted"/>
<sequence>MGTVDRHLVRDSQITASSEMDEDHAAPKGRLHNTASWVPNVSDNDQNIQVDFLAPYEISGVVTQGRSDTEAWVTKYAVYYSTDGISFHPVLGADNKPIVFSGNSDQFTPVKNFFPGPEIARFVQIRPLGFHKSVGLRFDLYGCDTPSPLPPTFAQGTPTPAPPLPSGGTPSTRGCQFWSPWVSNSVPDQYAGELEMFFQTPMVTSACTQDFVIG</sequence>
<comment type="caution">
    <text evidence="2">The sequence shown here is derived from an EMBL/GenBank/DDBJ whole genome shotgun (WGS) entry which is preliminary data.</text>
</comment>
<name>A0AAV3XX41_9GAST</name>
<dbReference type="SUPFAM" id="SSF49785">
    <property type="entry name" value="Galactose-binding domain-like"/>
    <property type="match status" value="1"/>
</dbReference>
<dbReference type="SMART" id="SM00231">
    <property type="entry name" value="FA58C"/>
    <property type="match status" value="1"/>
</dbReference>
<dbReference type="FunFam" id="2.60.120.260:FF:000016">
    <property type="entry name" value="Contactin-associated protein-like 4 isoform 1"/>
    <property type="match status" value="1"/>
</dbReference>
<dbReference type="PANTHER" id="PTHR24543">
    <property type="entry name" value="MULTICOPPER OXIDASE-RELATED"/>
    <property type="match status" value="1"/>
</dbReference>
<evidence type="ECO:0000313" key="2">
    <source>
        <dbReference type="EMBL" id="GFN75364.1"/>
    </source>
</evidence>
<evidence type="ECO:0000259" key="1">
    <source>
        <dbReference type="PROSITE" id="PS50022"/>
    </source>
</evidence>